<accession>A0AA36B394</accession>
<dbReference type="EMBL" id="OX597821">
    <property type="protein sequence ID" value="CAI9726554.1"/>
    <property type="molecule type" value="Genomic_DNA"/>
</dbReference>
<protein>
    <submittedName>
        <fullName evidence="1">Uncharacterized protein</fullName>
    </submittedName>
</protein>
<evidence type="ECO:0000313" key="2">
    <source>
        <dbReference type="Proteomes" id="UP001162480"/>
    </source>
</evidence>
<name>A0AA36B394_OCTVU</name>
<sequence length="123" mass="13639">MAVGTINVHEMGNDDQKKNEAYTTIRIQKKSGKKRINIDLRLKIDTGAQSDILPVNLYKKMFPEHMTLEDKVKEGILTPSDVILTAYGVYGDPLPSYVVVCASVPFQFPIQASIAMSCDGHLL</sequence>
<evidence type="ECO:0000313" key="1">
    <source>
        <dbReference type="EMBL" id="CAI9726554.1"/>
    </source>
</evidence>
<dbReference type="AlphaFoldDB" id="A0AA36B394"/>
<dbReference type="Proteomes" id="UP001162480">
    <property type="component" value="Chromosome 8"/>
</dbReference>
<proteinExistence type="predicted"/>
<keyword evidence="2" id="KW-1185">Reference proteome</keyword>
<gene>
    <name evidence="1" type="ORF">OCTVUL_1B027542</name>
</gene>
<organism evidence="1 2">
    <name type="scientific">Octopus vulgaris</name>
    <name type="common">Common octopus</name>
    <dbReference type="NCBI Taxonomy" id="6645"/>
    <lineage>
        <taxon>Eukaryota</taxon>
        <taxon>Metazoa</taxon>
        <taxon>Spiralia</taxon>
        <taxon>Lophotrochozoa</taxon>
        <taxon>Mollusca</taxon>
        <taxon>Cephalopoda</taxon>
        <taxon>Coleoidea</taxon>
        <taxon>Octopodiformes</taxon>
        <taxon>Octopoda</taxon>
        <taxon>Incirrata</taxon>
        <taxon>Octopodidae</taxon>
        <taxon>Octopus</taxon>
    </lineage>
</organism>
<reference evidence="1" key="1">
    <citation type="submission" date="2023-08" db="EMBL/GenBank/DDBJ databases">
        <authorList>
            <person name="Alioto T."/>
            <person name="Alioto T."/>
            <person name="Gomez Garrido J."/>
        </authorList>
    </citation>
    <scope>NUCLEOTIDE SEQUENCE</scope>
</reference>